<evidence type="ECO:0000313" key="1">
    <source>
        <dbReference type="EMBL" id="KYQ55204.1"/>
    </source>
</evidence>
<gene>
    <name evidence="1" type="ORF">ALC60_05829</name>
</gene>
<dbReference type="AlphaFoldDB" id="A0A151X4I9"/>
<accession>A0A151X4I9</accession>
<sequence>MLREKMILRKVPSSKLNCHETFRPRLLDARVAKEAQRRKINYLHVA</sequence>
<organism evidence="1 2">
    <name type="scientific">Mycetomoellerius zeteki</name>
    <dbReference type="NCBI Taxonomy" id="64791"/>
    <lineage>
        <taxon>Eukaryota</taxon>
        <taxon>Metazoa</taxon>
        <taxon>Ecdysozoa</taxon>
        <taxon>Arthropoda</taxon>
        <taxon>Hexapoda</taxon>
        <taxon>Insecta</taxon>
        <taxon>Pterygota</taxon>
        <taxon>Neoptera</taxon>
        <taxon>Endopterygota</taxon>
        <taxon>Hymenoptera</taxon>
        <taxon>Apocrita</taxon>
        <taxon>Aculeata</taxon>
        <taxon>Formicoidea</taxon>
        <taxon>Formicidae</taxon>
        <taxon>Myrmicinae</taxon>
        <taxon>Mycetomoellerius</taxon>
    </lineage>
</organism>
<reference evidence="1 2" key="1">
    <citation type="submission" date="2015-09" db="EMBL/GenBank/DDBJ databases">
        <title>Trachymyrmex zeteki WGS genome.</title>
        <authorList>
            <person name="Nygaard S."/>
            <person name="Hu H."/>
            <person name="Boomsma J."/>
            <person name="Zhang G."/>
        </authorList>
    </citation>
    <scope>NUCLEOTIDE SEQUENCE [LARGE SCALE GENOMIC DNA]</scope>
    <source>
        <strain evidence="1">Tzet28-1</strain>
        <tissue evidence="1">Whole body</tissue>
    </source>
</reference>
<evidence type="ECO:0000313" key="2">
    <source>
        <dbReference type="Proteomes" id="UP000075809"/>
    </source>
</evidence>
<keyword evidence="2" id="KW-1185">Reference proteome</keyword>
<dbReference type="EMBL" id="KQ982548">
    <property type="protein sequence ID" value="KYQ55204.1"/>
    <property type="molecule type" value="Genomic_DNA"/>
</dbReference>
<dbReference type="Proteomes" id="UP000075809">
    <property type="component" value="Unassembled WGS sequence"/>
</dbReference>
<protein>
    <submittedName>
        <fullName evidence="1">Uncharacterized protein</fullName>
    </submittedName>
</protein>
<proteinExistence type="predicted"/>
<name>A0A151X4I9_9HYME</name>